<comment type="caution">
    <text evidence="2">The sequence shown here is derived from an EMBL/GenBank/DDBJ whole genome shotgun (WGS) entry which is preliminary data.</text>
</comment>
<feature type="transmembrane region" description="Helical" evidence="1">
    <location>
        <begin position="282"/>
        <end position="301"/>
    </location>
</feature>
<accession>E9SD34</accession>
<sequence length="314" mass="33613">MSEKKKLIPILISVCLTFFMVGVAELTGERELIFPEITAIAIGALAAPAQVWSTDRKRLFILIMSAAVTGMAIVRFVPLPTVLQIPIGLAAVMGLIIISHTSFLPAISACVLPIMLGTRSPYYLLSVGVMTALILLAQKLLEKAGLREKREFIPEKPDAALIKLRAVQAATASVLFAIPVLIGQPFFAAPPLIVAFCELTTPECKLTKRLPETSITIAIAAFMGCSSRLLLCEIFGLPMAVAAALTCCAILFGAKSSGLYFPPCGAVATLPFLIAPEMLLKFPFEVTAGFLCFLLVILLSLRYPAKHGTVVHNS</sequence>
<dbReference type="RefSeq" id="WP_002850215.1">
    <property type="nucleotide sequence ID" value="NZ_JAJFOM010000003.1"/>
</dbReference>
<feature type="transmembrane region" description="Helical" evidence="1">
    <location>
        <begin position="59"/>
        <end position="77"/>
    </location>
</feature>
<feature type="transmembrane region" description="Helical" evidence="1">
    <location>
        <begin position="89"/>
        <end position="116"/>
    </location>
</feature>
<protein>
    <submittedName>
        <fullName evidence="2">Conserved domain protein</fullName>
    </submittedName>
</protein>
<evidence type="ECO:0000313" key="2">
    <source>
        <dbReference type="EMBL" id="EGC02817.1"/>
    </source>
</evidence>
<organism evidence="2 3">
    <name type="scientific">Ruminococcus albus 8</name>
    <dbReference type="NCBI Taxonomy" id="246199"/>
    <lineage>
        <taxon>Bacteria</taxon>
        <taxon>Bacillati</taxon>
        <taxon>Bacillota</taxon>
        <taxon>Clostridia</taxon>
        <taxon>Eubacteriales</taxon>
        <taxon>Oscillospiraceae</taxon>
        <taxon>Ruminococcus</taxon>
    </lineage>
</organism>
<reference evidence="2 3" key="1">
    <citation type="submission" date="2011-02" db="EMBL/GenBank/DDBJ databases">
        <authorList>
            <person name="Nelson K.E."/>
            <person name="Sutton G."/>
            <person name="Torralba M."/>
            <person name="Durkin S."/>
            <person name="Harkins D."/>
            <person name="Montgomery R."/>
            <person name="Ziemer C."/>
            <person name="Klaassens E."/>
            <person name="Ocuiv P."/>
            <person name="Morrison M."/>
        </authorList>
    </citation>
    <scope>NUCLEOTIDE SEQUENCE [LARGE SCALE GENOMIC DNA]</scope>
    <source>
        <strain evidence="2 3">8</strain>
    </source>
</reference>
<dbReference type="STRING" id="246199.CUS_6046"/>
<dbReference type="eggNOG" id="ENOG502Z95J">
    <property type="taxonomic scope" value="Bacteria"/>
</dbReference>
<dbReference type="EMBL" id="ADKM02000086">
    <property type="protein sequence ID" value="EGC02817.1"/>
    <property type="molecule type" value="Genomic_DNA"/>
</dbReference>
<proteinExistence type="predicted"/>
<dbReference type="OrthoDB" id="3193075at2"/>
<feature type="transmembrane region" description="Helical" evidence="1">
    <location>
        <begin position="6"/>
        <end position="26"/>
    </location>
</feature>
<evidence type="ECO:0000256" key="1">
    <source>
        <dbReference type="SAM" id="Phobius"/>
    </source>
</evidence>
<feature type="transmembrane region" description="Helical" evidence="1">
    <location>
        <begin position="234"/>
        <end position="252"/>
    </location>
</feature>
<evidence type="ECO:0000313" key="3">
    <source>
        <dbReference type="Proteomes" id="UP000004259"/>
    </source>
</evidence>
<dbReference type="AlphaFoldDB" id="E9SD34"/>
<keyword evidence="1" id="KW-0472">Membrane</keyword>
<keyword evidence="1" id="KW-0812">Transmembrane</keyword>
<keyword evidence="1" id="KW-1133">Transmembrane helix</keyword>
<gene>
    <name evidence="2" type="ORF">CUS_6046</name>
</gene>
<name>E9SD34_RUMAL</name>
<feature type="transmembrane region" description="Helical" evidence="1">
    <location>
        <begin position="122"/>
        <end position="141"/>
    </location>
</feature>
<dbReference type="Proteomes" id="UP000004259">
    <property type="component" value="Unassembled WGS sequence"/>
</dbReference>
<keyword evidence="3" id="KW-1185">Reference proteome</keyword>